<dbReference type="AlphaFoldDB" id="U5WCR5"/>
<dbReference type="HOGENOM" id="CLU_105924_1_0_11"/>
<protein>
    <submittedName>
        <fullName evidence="3">N-acetyltransferase GCN5</fullName>
    </submittedName>
</protein>
<sequence>MATTIRRLGEPGDLGWVVQAHGELYAAEYGWDTSFEGLVARIVADFTTGPGPKAAWMAEVDGSRAGCVFCVPGDGAAAKLRILLVHPDARGRGLGAALVAECLRFAAGAGYRELTLWTNDVLTAARRIYQAAGFVLVDEEPHHSFGADLVGQTWTRAL</sequence>
<dbReference type="InterPro" id="IPR016181">
    <property type="entry name" value="Acyl_CoA_acyltransferase"/>
</dbReference>
<dbReference type="CDD" id="cd04301">
    <property type="entry name" value="NAT_SF"/>
    <property type="match status" value="1"/>
</dbReference>
<dbReference type="Gene3D" id="3.40.630.30">
    <property type="match status" value="1"/>
</dbReference>
<proteinExistence type="predicted"/>
<dbReference type="PANTHER" id="PTHR13947:SF37">
    <property type="entry name" value="LD18367P"/>
    <property type="match status" value="1"/>
</dbReference>
<dbReference type="Pfam" id="PF00583">
    <property type="entry name" value="Acetyltransf_1"/>
    <property type="match status" value="1"/>
</dbReference>
<dbReference type="KEGG" id="afs:AFR_37705"/>
<dbReference type="RefSeq" id="WP_023562130.1">
    <property type="nucleotide sequence ID" value="NC_022657.1"/>
</dbReference>
<evidence type="ECO:0000259" key="2">
    <source>
        <dbReference type="PROSITE" id="PS51186"/>
    </source>
</evidence>
<keyword evidence="4" id="KW-1185">Reference proteome</keyword>
<evidence type="ECO:0000313" key="3">
    <source>
        <dbReference type="EMBL" id="AGZ45795.1"/>
    </source>
</evidence>
<dbReference type="OrthoDB" id="273614at2"/>
<reference evidence="3 4" key="1">
    <citation type="journal article" date="2014" name="J. Biotechnol.">
        <title>Complete genome sequence of the actinobacterium Actinoplanes friuliensis HAG 010964, producer of the lipopeptide antibiotic friulimycin.</title>
        <authorList>
            <person name="Ruckert C."/>
            <person name="Szczepanowski R."/>
            <person name="Albersmeier A."/>
            <person name="Goesmann A."/>
            <person name="Fischer N."/>
            <person name="Steinkamper A."/>
            <person name="Puhler A."/>
            <person name="Biener R."/>
            <person name="Schwartz D."/>
            <person name="Kalinowski J."/>
        </authorList>
    </citation>
    <scope>NUCLEOTIDE SEQUENCE [LARGE SCALE GENOMIC DNA]</scope>
    <source>
        <strain evidence="3 4">DSM 7358</strain>
    </source>
</reference>
<accession>U5WCR5</accession>
<dbReference type="PANTHER" id="PTHR13947">
    <property type="entry name" value="GNAT FAMILY N-ACETYLTRANSFERASE"/>
    <property type="match status" value="1"/>
</dbReference>
<evidence type="ECO:0000313" key="4">
    <source>
        <dbReference type="Proteomes" id="UP000017746"/>
    </source>
</evidence>
<dbReference type="PROSITE" id="PS51186">
    <property type="entry name" value="GNAT"/>
    <property type="match status" value="1"/>
</dbReference>
<dbReference type="eggNOG" id="COG0456">
    <property type="taxonomic scope" value="Bacteria"/>
</dbReference>
<dbReference type="GO" id="GO:0008080">
    <property type="term" value="F:N-acetyltransferase activity"/>
    <property type="evidence" value="ECO:0007669"/>
    <property type="project" value="InterPro"/>
</dbReference>
<gene>
    <name evidence="3" type="ORF">AFR_37705</name>
</gene>
<name>U5WCR5_9ACTN</name>
<evidence type="ECO:0000256" key="1">
    <source>
        <dbReference type="ARBA" id="ARBA00022679"/>
    </source>
</evidence>
<keyword evidence="1 3" id="KW-0808">Transferase</keyword>
<dbReference type="Proteomes" id="UP000017746">
    <property type="component" value="Chromosome"/>
</dbReference>
<dbReference type="EMBL" id="CP006272">
    <property type="protein sequence ID" value="AGZ45795.1"/>
    <property type="molecule type" value="Genomic_DNA"/>
</dbReference>
<feature type="domain" description="N-acetyltransferase" evidence="2">
    <location>
        <begin position="3"/>
        <end position="155"/>
    </location>
</feature>
<dbReference type="InterPro" id="IPR050769">
    <property type="entry name" value="NAT_camello-type"/>
</dbReference>
<dbReference type="PATRIC" id="fig|1246995.3.peg.7625"/>
<dbReference type="STRING" id="1246995.AFR_37705"/>
<dbReference type="InterPro" id="IPR000182">
    <property type="entry name" value="GNAT_dom"/>
</dbReference>
<dbReference type="SUPFAM" id="SSF55729">
    <property type="entry name" value="Acyl-CoA N-acyltransferases (Nat)"/>
    <property type="match status" value="1"/>
</dbReference>
<organism evidence="3 4">
    <name type="scientific">Actinoplanes friuliensis DSM 7358</name>
    <dbReference type="NCBI Taxonomy" id="1246995"/>
    <lineage>
        <taxon>Bacteria</taxon>
        <taxon>Bacillati</taxon>
        <taxon>Actinomycetota</taxon>
        <taxon>Actinomycetes</taxon>
        <taxon>Micromonosporales</taxon>
        <taxon>Micromonosporaceae</taxon>
        <taxon>Actinoplanes</taxon>
    </lineage>
</organism>